<dbReference type="RefSeq" id="WP_217653306.1">
    <property type="nucleotide sequence ID" value="NZ_FQXZ01000032.1"/>
</dbReference>
<dbReference type="SUPFAM" id="SSF102198">
    <property type="entry name" value="Putative cyclase"/>
    <property type="match status" value="1"/>
</dbReference>
<dbReference type="InterPro" id="IPR007325">
    <property type="entry name" value="KFase/CYL"/>
</dbReference>
<dbReference type="Pfam" id="PF04199">
    <property type="entry name" value="Cyclase"/>
    <property type="match status" value="1"/>
</dbReference>
<accession>A0A1M5ZMT5</accession>
<dbReference type="EMBL" id="FQXZ01000032">
    <property type="protein sequence ID" value="SHI25419.1"/>
    <property type="molecule type" value="Genomic_DNA"/>
</dbReference>
<dbReference type="AlphaFoldDB" id="A0A1M5ZMT5"/>
<gene>
    <name evidence="1" type="ORF">VA7868_02945</name>
</gene>
<dbReference type="InterPro" id="IPR037175">
    <property type="entry name" value="KFase_sf"/>
</dbReference>
<dbReference type="Gene3D" id="3.50.30.50">
    <property type="entry name" value="Putative cyclase"/>
    <property type="match status" value="1"/>
</dbReference>
<keyword evidence="2" id="KW-1185">Reference proteome</keyword>
<proteinExistence type="predicted"/>
<dbReference type="GO" id="GO:0019441">
    <property type="term" value="P:L-tryptophan catabolic process to kynurenine"/>
    <property type="evidence" value="ECO:0007669"/>
    <property type="project" value="InterPro"/>
</dbReference>
<sequence length="126" mass="13562">MNGQIPAETLVFFNTGWGDYWSTPEKFINQDKQGVLHFPGISGEVTGFLISQRQIGGLGIDTHGLDPSQSEIYQTNTLLATHHKIALECVANLDQMPVKGATIAIGLLRLNQGSGAPVSITAFIPE</sequence>
<dbReference type="Proteomes" id="UP000184608">
    <property type="component" value="Unassembled WGS sequence"/>
</dbReference>
<organism evidence="1 2">
    <name type="scientific">Vibrio aerogenes CECT 7868</name>
    <dbReference type="NCBI Taxonomy" id="1216006"/>
    <lineage>
        <taxon>Bacteria</taxon>
        <taxon>Pseudomonadati</taxon>
        <taxon>Pseudomonadota</taxon>
        <taxon>Gammaproteobacteria</taxon>
        <taxon>Vibrionales</taxon>
        <taxon>Vibrionaceae</taxon>
        <taxon>Vibrio</taxon>
    </lineage>
</organism>
<dbReference type="GO" id="GO:0004061">
    <property type="term" value="F:arylformamidase activity"/>
    <property type="evidence" value="ECO:0007669"/>
    <property type="project" value="InterPro"/>
</dbReference>
<evidence type="ECO:0000313" key="1">
    <source>
        <dbReference type="EMBL" id="SHI25419.1"/>
    </source>
</evidence>
<name>A0A1M5ZMT5_9VIBR</name>
<evidence type="ECO:0008006" key="3">
    <source>
        <dbReference type="Google" id="ProtNLM"/>
    </source>
</evidence>
<evidence type="ECO:0000313" key="2">
    <source>
        <dbReference type="Proteomes" id="UP000184608"/>
    </source>
</evidence>
<protein>
    <recommendedName>
        <fullName evidence="3">Cyclase</fullName>
    </recommendedName>
</protein>
<reference evidence="1 2" key="1">
    <citation type="submission" date="2016-11" db="EMBL/GenBank/DDBJ databases">
        <authorList>
            <person name="Jaros S."/>
            <person name="Januszkiewicz K."/>
            <person name="Wedrychowicz H."/>
        </authorList>
    </citation>
    <scope>NUCLEOTIDE SEQUENCE [LARGE SCALE GENOMIC DNA]</scope>
    <source>
        <strain evidence="1 2">CECT 7868</strain>
    </source>
</reference>
<dbReference type="STRING" id="1216006.VA7868_02945"/>
<dbReference type="PANTHER" id="PTHR31118">
    <property type="entry name" value="CYCLASE-LIKE PROTEIN 2"/>
    <property type="match status" value="1"/>
</dbReference>
<dbReference type="PANTHER" id="PTHR31118:SF12">
    <property type="entry name" value="CYCLASE-LIKE PROTEIN 2"/>
    <property type="match status" value="1"/>
</dbReference>